<dbReference type="GO" id="GO:0015031">
    <property type="term" value="P:protein transport"/>
    <property type="evidence" value="ECO:0007669"/>
    <property type="project" value="UniProtKB-KW"/>
</dbReference>
<keyword evidence="4" id="KW-1185">Reference proteome</keyword>
<evidence type="ECO:0000313" key="3">
    <source>
        <dbReference type="EMBL" id="KAK7888713.1"/>
    </source>
</evidence>
<dbReference type="InterPro" id="IPR036045">
    <property type="entry name" value="Sec1-like_sf"/>
</dbReference>
<accession>A0AAW0N049</accession>
<comment type="caution">
    <text evidence="3">The sequence shown here is derived from an EMBL/GenBank/DDBJ whole genome shotgun (WGS) entry which is preliminary data.</text>
</comment>
<reference evidence="4" key="1">
    <citation type="submission" date="2024-04" db="EMBL/GenBank/DDBJ databases">
        <title>Salinicola lusitanus LLJ914,a marine bacterium isolated from the Okinawa Trough.</title>
        <authorList>
            <person name="Li J."/>
        </authorList>
    </citation>
    <scope>NUCLEOTIDE SEQUENCE [LARGE SCALE GENOMIC DNA]</scope>
</reference>
<dbReference type="GO" id="GO:0016192">
    <property type="term" value="P:vesicle-mediated transport"/>
    <property type="evidence" value="ECO:0007669"/>
    <property type="project" value="InterPro"/>
</dbReference>
<dbReference type="EMBL" id="JBBPFD010000018">
    <property type="protein sequence ID" value="KAK7888713.1"/>
    <property type="molecule type" value="Genomic_DNA"/>
</dbReference>
<comment type="similarity">
    <text evidence="1">Belongs to the STXBP/unc-18/SEC1 family.</text>
</comment>
<organism evidence="3 4">
    <name type="scientific">Mugilogobius chulae</name>
    <name type="common">yellowstripe goby</name>
    <dbReference type="NCBI Taxonomy" id="88201"/>
    <lineage>
        <taxon>Eukaryota</taxon>
        <taxon>Metazoa</taxon>
        <taxon>Chordata</taxon>
        <taxon>Craniata</taxon>
        <taxon>Vertebrata</taxon>
        <taxon>Euteleostomi</taxon>
        <taxon>Actinopterygii</taxon>
        <taxon>Neopterygii</taxon>
        <taxon>Teleostei</taxon>
        <taxon>Neoteleostei</taxon>
        <taxon>Acanthomorphata</taxon>
        <taxon>Gobiaria</taxon>
        <taxon>Gobiiformes</taxon>
        <taxon>Gobioidei</taxon>
        <taxon>Gobiidae</taxon>
        <taxon>Gobionellinae</taxon>
        <taxon>Mugilogobius</taxon>
    </lineage>
</organism>
<evidence type="ECO:0000313" key="4">
    <source>
        <dbReference type="Proteomes" id="UP001460270"/>
    </source>
</evidence>
<dbReference type="PANTHER" id="PTHR11679">
    <property type="entry name" value="VESICLE PROTEIN SORTING-ASSOCIATED"/>
    <property type="match status" value="1"/>
</dbReference>
<keyword evidence="2" id="KW-0813">Transport</keyword>
<keyword evidence="2" id="KW-0653">Protein transport</keyword>
<evidence type="ECO:0000256" key="2">
    <source>
        <dbReference type="ARBA" id="ARBA00022927"/>
    </source>
</evidence>
<name>A0AAW0N049_9GOBI</name>
<dbReference type="Proteomes" id="UP001460270">
    <property type="component" value="Unassembled WGS sequence"/>
</dbReference>
<proteinExistence type="inferred from homology"/>
<evidence type="ECO:0008006" key="5">
    <source>
        <dbReference type="Google" id="ProtNLM"/>
    </source>
</evidence>
<dbReference type="AlphaFoldDB" id="A0AAW0N049"/>
<dbReference type="SUPFAM" id="SSF56815">
    <property type="entry name" value="Sec1/munc18-like (SM) proteins"/>
    <property type="match status" value="1"/>
</dbReference>
<dbReference type="InterPro" id="IPR001619">
    <property type="entry name" value="Sec1-like"/>
</dbReference>
<protein>
    <recommendedName>
        <fullName evidence="5">Sec1 family domain containing 2</fullName>
    </recommendedName>
</protein>
<sequence>MAIRSIGVRENAVSCQVLQCPLEPAAAQSPAPFFLQSSTVTHQAPSLSHPSLKPVASAGPRRLHLTKWPEESVGGAGRAKEVKILGRVGVPVRAPLLSPPCPARAPEFCKTIVNYIKKKVLSLVFHKAAVMRRGTKLGHRWYQEDRSAIWESACSPVSDLSLQTSSQSPLWVNRHKLQKQQQSAAARSLWEAMLTSKQKEAVLEVRRQLVEAASKEKLPIKMSMGRVTPDQLSSYVQPFRGSRGALESHSGVLQLGLATAQTLGHPSLPRWDACLAFERLLLQALGDSDFPSVLRQLLPLMKPRESEGDSGSRRGTEECGPDELVSLLIYLYSLADEAPPTDREEEEELERLERELIGALTLVITKEAELSPLLKKLTGCLSPEELTMARTHSAVEHMFDTLRGLSHSRDHLKQLRSVYTPSDGVHQANYRPFLRQVLEEVFHPDRPECPDIEHMSGGLTDLLKTGFSMFMKVSRPHPSDNPVLFLFLVGGVTPSELRLIKEFVSAHKPATQVLVLATRLLRPTDLPELLFATRRLAPDIGV</sequence>
<gene>
    <name evidence="3" type="ORF">WMY93_024273</name>
</gene>
<evidence type="ECO:0000256" key="1">
    <source>
        <dbReference type="ARBA" id="ARBA00009884"/>
    </source>
</evidence>